<evidence type="ECO:0000256" key="4">
    <source>
        <dbReference type="ARBA" id="ARBA00022801"/>
    </source>
</evidence>
<keyword evidence="5" id="KW-0720">Serine protease</keyword>
<dbReference type="RefSeq" id="WP_243922079.1">
    <property type="nucleotide sequence ID" value="NZ_JALHLG010000021.1"/>
</dbReference>
<comment type="similarity">
    <text evidence="2">Belongs to the peptidase S49 family.</text>
</comment>
<dbReference type="SUPFAM" id="SSF52096">
    <property type="entry name" value="ClpP/crotonase"/>
    <property type="match status" value="2"/>
</dbReference>
<dbReference type="Pfam" id="PF01343">
    <property type="entry name" value="Peptidase_S49"/>
    <property type="match status" value="2"/>
</dbReference>
<organism evidence="8 9">
    <name type="scientific">Novosphingobium beihaiensis</name>
    <dbReference type="NCBI Taxonomy" id="2930389"/>
    <lineage>
        <taxon>Bacteria</taxon>
        <taxon>Pseudomonadati</taxon>
        <taxon>Pseudomonadota</taxon>
        <taxon>Alphaproteobacteria</taxon>
        <taxon>Sphingomonadales</taxon>
        <taxon>Sphingomonadaceae</taxon>
        <taxon>Novosphingobium</taxon>
    </lineage>
</organism>
<dbReference type="PANTHER" id="PTHR33209:SF1">
    <property type="entry name" value="PEPTIDASE S49 DOMAIN-CONTAINING PROTEIN"/>
    <property type="match status" value="1"/>
</dbReference>
<dbReference type="PIRSF" id="PIRSF001217">
    <property type="entry name" value="Protease_4_SppA"/>
    <property type="match status" value="1"/>
</dbReference>
<feature type="domain" description="Peptidase S49" evidence="7">
    <location>
        <begin position="126"/>
        <end position="281"/>
    </location>
</feature>
<evidence type="ECO:0000313" key="9">
    <source>
        <dbReference type="Proteomes" id="UP001202281"/>
    </source>
</evidence>
<dbReference type="CDD" id="cd07018">
    <property type="entry name" value="S49_SppA_67K_type"/>
    <property type="match status" value="1"/>
</dbReference>
<keyword evidence="9" id="KW-1185">Reference proteome</keyword>
<evidence type="ECO:0000256" key="2">
    <source>
        <dbReference type="ARBA" id="ARBA00008683"/>
    </source>
</evidence>
<dbReference type="InterPro" id="IPR002142">
    <property type="entry name" value="Peptidase_S49"/>
</dbReference>
<proteinExistence type="inferred from homology"/>
<dbReference type="InterPro" id="IPR004634">
    <property type="entry name" value="Pept_S49_pIV"/>
</dbReference>
<comment type="subcellular location">
    <subcellularLocation>
        <location evidence="1">Membrane</location>
    </subcellularLocation>
</comment>
<protein>
    <submittedName>
        <fullName evidence="8">Signal peptide peptidase SppA</fullName>
    </submittedName>
</protein>
<evidence type="ECO:0000256" key="1">
    <source>
        <dbReference type="ARBA" id="ARBA00004370"/>
    </source>
</evidence>
<evidence type="ECO:0000256" key="3">
    <source>
        <dbReference type="ARBA" id="ARBA00022670"/>
    </source>
</evidence>
<dbReference type="InterPro" id="IPR047217">
    <property type="entry name" value="S49_SppA_67K_type_N"/>
</dbReference>
<sequence length="625" mass="66353">MKFAGKIWKLLVGIKDALALLFLLLFFGLIYVALTARPMAGHVEKGALLLDLDGAVVEEKSKVNPLDVLLAGEAPTHEYAARDIERALRLAAKDDRIKVVVLDLSRFMGGRFIHLKEIGAAMDEVRKAGKPVLTFGNAYFDEGIQLAAHASEVWLDPMGAALAAGPGGHTNYYKGLLDRFKIEAHVYRVGTHKSAVEPYMRSGMSPEARGDYENAYGALWDAWKADVKKARPKAHVDELASDPVGTIKGAGGDFAQGAKAAGLVDRLGGKTAFDKRVTELAGKADGDDDGLPYAHTRLATWLKANPEKNDGAKIAVVTVAGEIVDGDAGPGEAGGDRIAKLLDDNRDKGYKALVVRIDSPGGSAMAAEHIRRAIQRWRDAKIPVVVSMGNLAASGGYWVSTPGQRIFAEPATITGSIGVFAVVPSFEKALAHFGVTSDGVRTTPLSGQPDALGGFTPEVNDLLQSSVENIYGKFLGLVAKARGRTPQQIDAIGQGRIWPGAQAMKLGLVDQMGNLDTALAYAAKAGGVGNGKWHAEFLHEPADPFTSFFETLESGGRDKAAAYDFAGLIAARQQAQAGRALEQAKSLFGAEGVQAYCMECAPGPETGRVKTKDLTLLQTLAGLVR</sequence>
<reference evidence="8 9" key="1">
    <citation type="submission" date="2022-04" db="EMBL/GenBank/DDBJ databases">
        <title>Identification of a novel bacterium isolated from mangrove sediments.</title>
        <authorList>
            <person name="Pan X."/>
        </authorList>
    </citation>
    <scope>NUCLEOTIDE SEQUENCE [LARGE SCALE GENOMIC DNA]</scope>
    <source>
        <strain evidence="8 9">B2638</strain>
    </source>
</reference>
<evidence type="ECO:0000259" key="7">
    <source>
        <dbReference type="Pfam" id="PF01343"/>
    </source>
</evidence>
<feature type="domain" description="Peptidase S49" evidence="7">
    <location>
        <begin position="378"/>
        <end position="526"/>
    </location>
</feature>
<keyword evidence="3" id="KW-0645">Protease</keyword>
<name>A0ABT0BSS4_9SPHN</name>
<comment type="caution">
    <text evidence="8">The sequence shown here is derived from an EMBL/GenBank/DDBJ whole genome shotgun (WGS) entry which is preliminary data.</text>
</comment>
<dbReference type="PANTHER" id="PTHR33209">
    <property type="entry name" value="PROTEASE 4"/>
    <property type="match status" value="1"/>
</dbReference>
<evidence type="ECO:0000313" key="8">
    <source>
        <dbReference type="EMBL" id="MCJ2187923.1"/>
    </source>
</evidence>
<keyword evidence="4" id="KW-0378">Hydrolase</keyword>
<accession>A0ABT0BSS4</accession>
<dbReference type="NCBIfam" id="TIGR00705">
    <property type="entry name" value="SppA_67K"/>
    <property type="match status" value="1"/>
</dbReference>
<keyword evidence="6" id="KW-0472">Membrane</keyword>
<dbReference type="InterPro" id="IPR047272">
    <property type="entry name" value="S49_SppA_C"/>
</dbReference>
<dbReference type="NCBIfam" id="TIGR00706">
    <property type="entry name" value="SppA_dom"/>
    <property type="match status" value="1"/>
</dbReference>
<dbReference type="Proteomes" id="UP001202281">
    <property type="component" value="Unassembled WGS sequence"/>
</dbReference>
<dbReference type="EMBL" id="JALHLG010000021">
    <property type="protein sequence ID" value="MCJ2187923.1"/>
    <property type="molecule type" value="Genomic_DNA"/>
</dbReference>
<dbReference type="InterPro" id="IPR029045">
    <property type="entry name" value="ClpP/crotonase-like_dom_sf"/>
</dbReference>
<dbReference type="InterPro" id="IPR004635">
    <property type="entry name" value="Pept_S49_SppA"/>
</dbReference>
<gene>
    <name evidence="8" type="primary">sppA</name>
    <name evidence="8" type="ORF">MTR66_13990</name>
</gene>
<dbReference type="Gene3D" id="6.20.330.10">
    <property type="match status" value="1"/>
</dbReference>
<dbReference type="Gene3D" id="3.90.226.10">
    <property type="entry name" value="2-enoyl-CoA Hydratase, Chain A, domain 1"/>
    <property type="match status" value="3"/>
</dbReference>
<dbReference type="CDD" id="cd07023">
    <property type="entry name" value="S49_Sppa_N_C"/>
    <property type="match status" value="1"/>
</dbReference>
<evidence type="ECO:0000256" key="6">
    <source>
        <dbReference type="ARBA" id="ARBA00023136"/>
    </source>
</evidence>
<evidence type="ECO:0000256" key="5">
    <source>
        <dbReference type="ARBA" id="ARBA00022825"/>
    </source>
</evidence>